<evidence type="ECO:0000313" key="1">
    <source>
        <dbReference type="EMBL" id="KAI7989348.1"/>
    </source>
</evidence>
<dbReference type="Proteomes" id="UP001060215">
    <property type="component" value="Chromosome 14"/>
</dbReference>
<protein>
    <submittedName>
        <fullName evidence="1">Uncharacterized protein</fullName>
    </submittedName>
</protein>
<reference evidence="1 2" key="1">
    <citation type="journal article" date="2022" name="Plant J.">
        <title>Chromosome-level genome of Camellia lanceoleosa provides a valuable resource for understanding genome evolution and self-incompatibility.</title>
        <authorList>
            <person name="Gong W."/>
            <person name="Xiao S."/>
            <person name="Wang L."/>
            <person name="Liao Z."/>
            <person name="Chang Y."/>
            <person name="Mo W."/>
            <person name="Hu G."/>
            <person name="Li W."/>
            <person name="Zhao G."/>
            <person name="Zhu H."/>
            <person name="Hu X."/>
            <person name="Ji K."/>
            <person name="Xiang X."/>
            <person name="Song Q."/>
            <person name="Yuan D."/>
            <person name="Jin S."/>
            <person name="Zhang L."/>
        </authorList>
    </citation>
    <scope>NUCLEOTIDE SEQUENCE [LARGE SCALE GENOMIC DNA]</scope>
    <source>
        <strain evidence="1">SQ_2022a</strain>
    </source>
</reference>
<gene>
    <name evidence="1" type="ORF">LOK49_LG13G02622</name>
</gene>
<proteinExistence type="predicted"/>
<organism evidence="1 2">
    <name type="scientific">Camellia lanceoleosa</name>
    <dbReference type="NCBI Taxonomy" id="1840588"/>
    <lineage>
        <taxon>Eukaryota</taxon>
        <taxon>Viridiplantae</taxon>
        <taxon>Streptophyta</taxon>
        <taxon>Embryophyta</taxon>
        <taxon>Tracheophyta</taxon>
        <taxon>Spermatophyta</taxon>
        <taxon>Magnoliopsida</taxon>
        <taxon>eudicotyledons</taxon>
        <taxon>Gunneridae</taxon>
        <taxon>Pentapetalae</taxon>
        <taxon>asterids</taxon>
        <taxon>Ericales</taxon>
        <taxon>Theaceae</taxon>
        <taxon>Camellia</taxon>
    </lineage>
</organism>
<comment type="caution">
    <text evidence="1">The sequence shown here is derived from an EMBL/GenBank/DDBJ whole genome shotgun (WGS) entry which is preliminary data.</text>
</comment>
<evidence type="ECO:0000313" key="2">
    <source>
        <dbReference type="Proteomes" id="UP001060215"/>
    </source>
</evidence>
<name>A0ACC0FM59_9ERIC</name>
<accession>A0ACC0FM59</accession>
<keyword evidence="2" id="KW-1185">Reference proteome</keyword>
<sequence length="185" mass="20917">MEETVEEVPMGKHQVNQFNALIFLEPGKEVYHHAGINWWRNEVKLLIQPWWETDAHNVNHVVLVKPLATVPKSLKLVKDVLGLTEEKEVPPIKMSSMDILLWNCMGAGNLGFPASAHVDPIGRSGGIWVLWDPSQANVRVMEANSQMITATISRQDYPDWVLSVVYASPNSRLRDELWEVLKSVA</sequence>
<dbReference type="EMBL" id="CM045771">
    <property type="protein sequence ID" value="KAI7989348.1"/>
    <property type="molecule type" value="Genomic_DNA"/>
</dbReference>